<keyword evidence="5" id="KW-0732">Signal</keyword>
<dbReference type="PROSITE" id="PS50026">
    <property type="entry name" value="EGF_3"/>
    <property type="match status" value="1"/>
</dbReference>
<feature type="domain" description="EGF-like" evidence="10">
    <location>
        <begin position="236"/>
        <end position="272"/>
    </location>
</feature>
<keyword evidence="4" id="KW-0808">Transferase</keyword>
<dbReference type="Pfam" id="PF07645">
    <property type="entry name" value="EGF_CA"/>
    <property type="match status" value="1"/>
</dbReference>
<dbReference type="Proteomes" id="UP000813462">
    <property type="component" value="Unassembled WGS sequence"/>
</dbReference>
<comment type="caution">
    <text evidence="11">The sequence shown here is derived from an EMBL/GenBank/DDBJ whole genome shotgun (WGS) entry which is preliminary data.</text>
</comment>
<reference evidence="11" key="1">
    <citation type="journal article" date="2021" name="Front. Plant Sci.">
        <title>Chromosome-Scale Genome Assembly for Chinese Sour Jujube and Insights Into Its Genome Evolution and Domestication Signature.</title>
        <authorList>
            <person name="Shen L.-Y."/>
            <person name="Luo H."/>
            <person name="Wang X.-L."/>
            <person name="Wang X.-M."/>
            <person name="Qiu X.-J."/>
            <person name="Liu H."/>
            <person name="Zhou S.-S."/>
            <person name="Jia K.-H."/>
            <person name="Nie S."/>
            <person name="Bao Y.-T."/>
            <person name="Zhang R.-G."/>
            <person name="Yun Q.-Z."/>
            <person name="Chai Y.-H."/>
            <person name="Lu J.-Y."/>
            <person name="Li Y."/>
            <person name="Zhao S.-W."/>
            <person name="Mao J.-F."/>
            <person name="Jia S.-G."/>
            <person name="Mao Y.-M."/>
        </authorList>
    </citation>
    <scope>NUCLEOTIDE SEQUENCE</scope>
    <source>
        <strain evidence="11">AT0</strain>
        <tissue evidence="11">Leaf</tissue>
    </source>
</reference>
<keyword evidence="8" id="KW-0325">Glycoprotein</keyword>
<dbReference type="InterPro" id="IPR049883">
    <property type="entry name" value="NOTCH1_EGF-like"/>
</dbReference>
<evidence type="ECO:0000313" key="12">
    <source>
        <dbReference type="Proteomes" id="UP000813462"/>
    </source>
</evidence>
<evidence type="ECO:0000256" key="3">
    <source>
        <dbReference type="ARBA" id="ARBA00022536"/>
    </source>
</evidence>
<dbReference type="SMART" id="SM00179">
    <property type="entry name" value="EGF_CA"/>
    <property type="match status" value="1"/>
</dbReference>
<dbReference type="InterPro" id="IPR000152">
    <property type="entry name" value="EGF-type_Asp/Asn_hydroxyl_site"/>
</dbReference>
<dbReference type="CDD" id="cd00054">
    <property type="entry name" value="EGF_CA"/>
    <property type="match status" value="1"/>
</dbReference>
<dbReference type="InterPro" id="IPR018097">
    <property type="entry name" value="EGF_Ca-bd_CS"/>
</dbReference>
<evidence type="ECO:0000313" key="11">
    <source>
        <dbReference type="EMBL" id="KAH7547576.1"/>
    </source>
</evidence>
<dbReference type="GO" id="GO:0016020">
    <property type="term" value="C:membrane"/>
    <property type="evidence" value="ECO:0007669"/>
    <property type="project" value="UniProtKB-SubCell"/>
</dbReference>
<evidence type="ECO:0000256" key="4">
    <source>
        <dbReference type="ARBA" id="ARBA00022679"/>
    </source>
</evidence>
<evidence type="ECO:0000256" key="7">
    <source>
        <dbReference type="ARBA" id="ARBA00023157"/>
    </source>
</evidence>
<evidence type="ECO:0000256" key="5">
    <source>
        <dbReference type="ARBA" id="ARBA00022729"/>
    </source>
</evidence>
<sequence length="295" mass="32851">MTESCALDTETFLIQCDNTSGLEYPTLGENLNVTDISLENHEISILSYVAEDCYAKNGTQVREDRSSLTVPLFTISNSKNKFTVLGCDSYAYLNGYQNEEEEYSLGCMSKCDNMKKVQEGSCSGVGCCQTQIPQGLKNISVGAYSFNSHETSIRFNNCTYAFIVEERKFNFSPHFLHSFPQEKMPLVLDWAISYDIQNHTCGANTTSHKLDDGSGYYCLCNKGFHGNPYLPEGCQDINECEDANLNNCSDIGYCVNEEGGYNCSCLADWSGDGRKYGTGCNPEPKSYPNKKDKFP</sequence>
<evidence type="ECO:0000259" key="10">
    <source>
        <dbReference type="PROSITE" id="PS50026"/>
    </source>
</evidence>
<keyword evidence="2" id="KW-0418">Kinase</keyword>
<dbReference type="AlphaFoldDB" id="A0A978W6J2"/>
<comment type="caution">
    <text evidence="9">Lacks conserved residue(s) required for the propagation of feature annotation.</text>
</comment>
<dbReference type="InterPro" id="IPR000742">
    <property type="entry name" value="EGF"/>
</dbReference>
<keyword evidence="3 9" id="KW-0245">EGF-like domain</keyword>
<dbReference type="GO" id="GO:0004674">
    <property type="term" value="F:protein serine/threonine kinase activity"/>
    <property type="evidence" value="ECO:0007669"/>
    <property type="project" value="UniProtKB-KW"/>
</dbReference>
<dbReference type="PANTHER" id="PTHR33491">
    <property type="entry name" value="OSJNBA0016N04.9 PROTEIN"/>
    <property type="match status" value="1"/>
</dbReference>
<dbReference type="InterPro" id="IPR001881">
    <property type="entry name" value="EGF-like_Ca-bd_dom"/>
</dbReference>
<dbReference type="PROSITE" id="PS00010">
    <property type="entry name" value="ASX_HYDROXYL"/>
    <property type="match status" value="1"/>
</dbReference>
<keyword evidence="2" id="KW-0723">Serine/threonine-protein kinase</keyword>
<gene>
    <name evidence="11" type="ORF">FEM48_Zijuj01G0324500</name>
</gene>
<evidence type="ECO:0000256" key="2">
    <source>
        <dbReference type="ARBA" id="ARBA00022527"/>
    </source>
</evidence>
<protein>
    <recommendedName>
        <fullName evidence="10">EGF-like domain-containing protein</fullName>
    </recommendedName>
</protein>
<keyword evidence="7" id="KW-1015">Disulfide bond</keyword>
<dbReference type="EMBL" id="JAEACU010000001">
    <property type="protein sequence ID" value="KAH7547576.1"/>
    <property type="molecule type" value="Genomic_DNA"/>
</dbReference>
<accession>A0A978W6J2</accession>
<comment type="subcellular location">
    <subcellularLocation>
        <location evidence="1">Membrane</location>
        <topology evidence="1">Single-pass type I membrane protein</topology>
    </subcellularLocation>
</comment>
<name>A0A978W6J2_ZIZJJ</name>
<dbReference type="InterPro" id="IPR013695">
    <property type="entry name" value="WAK"/>
</dbReference>
<evidence type="ECO:0000256" key="6">
    <source>
        <dbReference type="ARBA" id="ARBA00022737"/>
    </source>
</evidence>
<dbReference type="GO" id="GO:0005509">
    <property type="term" value="F:calcium ion binding"/>
    <property type="evidence" value="ECO:0007669"/>
    <property type="project" value="InterPro"/>
</dbReference>
<dbReference type="Gene3D" id="2.10.25.10">
    <property type="entry name" value="Laminin"/>
    <property type="match status" value="2"/>
</dbReference>
<evidence type="ECO:0000256" key="9">
    <source>
        <dbReference type="PROSITE-ProRule" id="PRU00076"/>
    </source>
</evidence>
<keyword evidence="6" id="KW-0677">Repeat</keyword>
<dbReference type="FunFam" id="2.10.25.10:FF:000038">
    <property type="entry name" value="Fibrillin 2"/>
    <property type="match status" value="1"/>
</dbReference>
<evidence type="ECO:0000256" key="8">
    <source>
        <dbReference type="ARBA" id="ARBA00023180"/>
    </source>
</evidence>
<organism evidence="11 12">
    <name type="scientific">Ziziphus jujuba var. spinosa</name>
    <dbReference type="NCBI Taxonomy" id="714518"/>
    <lineage>
        <taxon>Eukaryota</taxon>
        <taxon>Viridiplantae</taxon>
        <taxon>Streptophyta</taxon>
        <taxon>Embryophyta</taxon>
        <taxon>Tracheophyta</taxon>
        <taxon>Spermatophyta</taxon>
        <taxon>Magnoliopsida</taxon>
        <taxon>eudicotyledons</taxon>
        <taxon>Gunneridae</taxon>
        <taxon>Pentapetalae</taxon>
        <taxon>rosids</taxon>
        <taxon>fabids</taxon>
        <taxon>Rosales</taxon>
        <taxon>Rhamnaceae</taxon>
        <taxon>Paliureae</taxon>
        <taxon>Ziziphus</taxon>
    </lineage>
</organism>
<dbReference type="SUPFAM" id="SSF57196">
    <property type="entry name" value="EGF/Laminin"/>
    <property type="match status" value="1"/>
</dbReference>
<dbReference type="Pfam" id="PF08488">
    <property type="entry name" value="WAK"/>
    <property type="match status" value="1"/>
</dbReference>
<proteinExistence type="predicted"/>
<dbReference type="PROSITE" id="PS01187">
    <property type="entry name" value="EGF_CA"/>
    <property type="match status" value="1"/>
</dbReference>
<evidence type="ECO:0000256" key="1">
    <source>
        <dbReference type="ARBA" id="ARBA00004479"/>
    </source>
</evidence>